<dbReference type="GO" id="GO:0006865">
    <property type="term" value="P:amino acid transport"/>
    <property type="evidence" value="ECO:0007669"/>
    <property type="project" value="UniProtKB-KW"/>
</dbReference>
<comment type="subcellular location">
    <subcellularLocation>
        <location evidence="1">Cell inner membrane</location>
        <topology evidence="1">Multi-pass membrane protein</topology>
    </subcellularLocation>
</comment>
<comment type="caution">
    <text evidence="13">The sequence shown here is derived from an EMBL/GenBank/DDBJ whole genome shotgun (WGS) entry which is preliminary data.</text>
</comment>
<evidence type="ECO:0000256" key="3">
    <source>
        <dbReference type="ARBA" id="ARBA00022475"/>
    </source>
</evidence>
<dbReference type="PANTHER" id="PTHR42798">
    <property type="entry name" value="LIPOPROTEIN-RELEASING SYSTEM ATP-BINDING PROTEIN LOLD"/>
    <property type="match status" value="1"/>
</dbReference>
<dbReference type="EMBL" id="AEUZ02000001">
    <property type="protein sequence ID" value="EHJ56723.1"/>
    <property type="molecule type" value="Genomic_DNA"/>
</dbReference>
<dbReference type="InterPro" id="IPR017911">
    <property type="entry name" value="MacB-like_ATP-bd"/>
</dbReference>
<dbReference type="RefSeq" id="WP_006739468.1">
    <property type="nucleotide sequence ID" value="NZ_AEUZ02000001.1"/>
</dbReference>
<dbReference type="AlphaFoldDB" id="G5KD50"/>
<reference evidence="13 14" key="1">
    <citation type="journal article" date="2014" name="Int. J. Syst. Evol. Microbiol.">
        <title>Phylogenomics and the dynamic genome evolution of the genus Streptococcus.</title>
        <authorList>
            <consortium name="The Broad Institute Genome Sequencing Platform"/>
            <person name="Richards V.P."/>
            <person name="Palmer S.R."/>
            <person name="Pavinski Bitar P.D."/>
            <person name="Qin X."/>
            <person name="Weinstock G.M."/>
            <person name="Highlander S.K."/>
            <person name="Town C.D."/>
            <person name="Burne R.A."/>
            <person name="Stanhope M.J."/>
        </authorList>
    </citation>
    <scope>NUCLEOTIDE SEQUENCE [LARGE SCALE GENOMIC DNA]</scope>
    <source>
        <strain evidence="13 14">2285-97</strain>
    </source>
</reference>
<keyword evidence="8 11" id="KW-1133">Transmembrane helix</keyword>
<feature type="transmembrane region" description="Helical" evidence="11">
    <location>
        <begin position="262"/>
        <end position="285"/>
    </location>
</feature>
<keyword evidence="6" id="KW-0067">ATP-binding</keyword>
<dbReference type="Proteomes" id="UP000005388">
    <property type="component" value="Unassembled WGS sequence"/>
</dbReference>
<evidence type="ECO:0000256" key="2">
    <source>
        <dbReference type="ARBA" id="ARBA00022448"/>
    </source>
</evidence>
<dbReference type="PANTHER" id="PTHR42798:SF6">
    <property type="entry name" value="CELL DIVISION ATP-BINDING PROTEIN FTSE"/>
    <property type="match status" value="1"/>
</dbReference>
<evidence type="ECO:0000259" key="12">
    <source>
        <dbReference type="PROSITE" id="PS50893"/>
    </source>
</evidence>
<keyword evidence="7" id="KW-0029">Amino-acid transport</keyword>
<dbReference type="InterPro" id="IPR003593">
    <property type="entry name" value="AAA+_ATPase"/>
</dbReference>
<keyword evidence="5" id="KW-0547">Nucleotide-binding</keyword>
<dbReference type="GO" id="GO:0005886">
    <property type="term" value="C:plasma membrane"/>
    <property type="evidence" value="ECO:0007669"/>
    <property type="project" value="UniProtKB-SubCell"/>
</dbReference>
<gene>
    <name evidence="13" type="ORF">STRUR_0569</name>
</gene>
<dbReference type="InterPro" id="IPR003439">
    <property type="entry name" value="ABC_transporter-like_ATP-bd"/>
</dbReference>
<evidence type="ECO:0000256" key="11">
    <source>
        <dbReference type="SAM" id="Phobius"/>
    </source>
</evidence>
<sequence>MLELVNVKKFYQAGETEIRALDSVSIRFRQNEFVAILGPSGSGKTTMLNVIGGLDTYDSGDMLINGKSTKDFKEQDWDAYRNNAIGFVFQSYNLIGHLDILTNVEMGMTLSGVDKKVKKQKAEKALERVGLKAHIHKKPSQLSGGQMQRVAIARAIANDPEILLCDEPTGALDSETSLQIMELIKELSNEKLLIMVTHNAELAHQYANRIVSFEDGKIFDDTMPFVNDHYQNGFDLVKTHMSFWTALKLSFNNIRTKKFRTFLTAFASSIGIISIGIVLALSNGFQKQIKESQTKTMSQFPITIAPLATNYSASIQSRQKPTFSNKKVLLPEKSSDEKVQHTNVITQKYVDYIENINPNYSNNISFSRSTQLNLVRKKGNDIIPVTFSNQDTNSTSTSTESQRASMTGIGVSTFPIALDKSKTNFLKDNYKLLSGSFPNKSTDVVVVLDGNNETNIHALENLGFDVKEGKAVDFSKFVGTEIQAISNNDYYKKLPTGTYIPTTSYKQLWNKTDNESLKIVGIIRVKKNASMDLLAPGIAYSDLFVQNMIAKNKVSQIVKDQKSSKTNILTGANLKASEKTQLISYLGGSLLPSNIMIYPNSFKTKEKVLDYLDNYNKGKTNNEKIVYTDLASTMTSLTGGIMDAITYVLIAFAAISLITSMIMIAIIIYTSVLERTKEIGVLKALGARKKDVTRVFDAETFLLGLGSGILGIGIAWLSTFPINHILYKMTELKNVSQLNPIHAIILIAISTILTMLGGHIPAKMAAKKDAATALRAD</sequence>
<dbReference type="SMART" id="SM00382">
    <property type="entry name" value="AAA"/>
    <property type="match status" value="1"/>
</dbReference>
<dbReference type="Pfam" id="PF02687">
    <property type="entry name" value="FtsX"/>
    <property type="match status" value="1"/>
</dbReference>
<dbReference type="GO" id="GO:0005524">
    <property type="term" value="F:ATP binding"/>
    <property type="evidence" value="ECO:0007669"/>
    <property type="project" value="UniProtKB-KW"/>
</dbReference>
<dbReference type="GO" id="GO:0016887">
    <property type="term" value="F:ATP hydrolysis activity"/>
    <property type="evidence" value="ECO:0007669"/>
    <property type="project" value="InterPro"/>
</dbReference>
<dbReference type="PROSITE" id="PS00211">
    <property type="entry name" value="ABC_TRANSPORTER_1"/>
    <property type="match status" value="1"/>
</dbReference>
<evidence type="ECO:0000256" key="10">
    <source>
        <dbReference type="ARBA" id="ARBA00038388"/>
    </source>
</evidence>
<dbReference type="SUPFAM" id="SSF52540">
    <property type="entry name" value="P-loop containing nucleoside triphosphate hydrolases"/>
    <property type="match status" value="1"/>
</dbReference>
<evidence type="ECO:0000256" key="5">
    <source>
        <dbReference type="ARBA" id="ARBA00022741"/>
    </source>
</evidence>
<evidence type="ECO:0000256" key="7">
    <source>
        <dbReference type="ARBA" id="ARBA00022970"/>
    </source>
</evidence>
<feature type="transmembrane region" description="Helical" evidence="11">
    <location>
        <begin position="644"/>
        <end position="669"/>
    </location>
</feature>
<keyword evidence="14" id="KW-1185">Reference proteome</keyword>
<accession>G5KD50</accession>
<comment type="similarity">
    <text evidence="10">Belongs to the ABC transporter superfamily. Macrolide exporter (TC 3.A.1.122) family.</text>
</comment>
<dbReference type="FunFam" id="3.40.50.300:FF:000032">
    <property type="entry name" value="Export ABC transporter ATP-binding protein"/>
    <property type="match status" value="1"/>
</dbReference>
<evidence type="ECO:0000313" key="13">
    <source>
        <dbReference type="EMBL" id="EHJ56723.1"/>
    </source>
</evidence>
<protein>
    <submittedName>
        <fullName evidence="13">Efflux ABC transporter, permease protein</fullName>
    </submittedName>
</protein>
<name>G5KD50_9STRE</name>
<dbReference type="Gene3D" id="3.40.50.300">
    <property type="entry name" value="P-loop containing nucleotide triphosphate hydrolases"/>
    <property type="match status" value="1"/>
</dbReference>
<dbReference type="Pfam" id="PF00005">
    <property type="entry name" value="ABC_tran"/>
    <property type="match status" value="1"/>
</dbReference>
<dbReference type="InterPro" id="IPR027417">
    <property type="entry name" value="P-loop_NTPase"/>
</dbReference>
<keyword evidence="9 11" id="KW-0472">Membrane</keyword>
<dbReference type="PROSITE" id="PS50893">
    <property type="entry name" value="ABC_TRANSPORTER_2"/>
    <property type="match status" value="1"/>
</dbReference>
<evidence type="ECO:0000313" key="14">
    <source>
        <dbReference type="Proteomes" id="UP000005388"/>
    </source>
</evidence>
<organism evidence="13 14">
    <name type="scientific">Streptococcus urinalis 2285-97</name>
    <dbReference type="NCBI Taxonomy" id="764291"/>
    <lineage>
        <taxon>Bacteria</taxon>
        <taxon>Bacillati</taxon>
        <taxon>Bacillota</taxon>
        <taxon>Bacilli</taxon>
        <taxon>Lactobacillales</taxon>
        <taxon>Streptococcaceae</taxon>
        <taxon>Streptococcus</taxon>
    </lineage>
</organism>
<dbReference type="InterPro" id="IPR003838">
    <property type="entry name" value="ABC3_permease_C"/>
</dbReference>
<proteinExistence type="inferred from homology"/>
<evidence type="ECO:0000256" key="6">
    <source>
        <dbReference type="ARBA" id="ARBA00022840"/>
    </source>
</evidence>
<dbReference type="CDD" id="cd03255">
    <property type="entry name" value="ABC_MJ0796_LolCDE_FtsE"/>
    <property type="match status" value="1"/>
</dbReference>
<evidence type="ECO:0000256" key="9">
    <source>
        <dbReference type="ARBA" id="ARBA00023136"/>
    </source>
</evidence>
<feature type="transmembrane region" description="Helical" evidence="11">
    <location>
        <begin position="740"/>
        <end position="758"/>
    </location>
</feature>
<evidence type="ECO:0000256" key="1">
    <source>
        <dbReference type="ARBA" id="ARBA00004429"/>
    </source>
</evidence>
<dbReference type="InterPro" id="IPR017871">
    <property type="entry name" value="ABC_transporter-like_CS"/>
</dbReference>
<evidence type="ECO:0000256" key="8">
    <source>
        <dbReference type="ARBA" id="ARBA00022989"/>
    </source>
</evidence>
<evidence type="ECO:0000256" key="4">
    <source>
        <dbReference type="ARBA" id="ARBA00022692"/>
    </source>
</evidence>
<dbReference type="eggNOG" id="COG0577">
    <property type="taxonomic scope" value="Bacteria"/>
</dbReference>
<feature type="transmembrane region" description="Helical" evidence="11">
    <location>
        <begin position="700"/>
        <end position="720"/>
    </location>
</feature>
<keyword evidence="4 11" id="KW-0812">Transmembrane</keyword>
<keyword evidence="2" id="KW-0813">Transport</keyword>
<feature type="domain" description="ABC transporter" evidence="12">
    <location>
        <begin position="2"/>
        <end position="240"/>
    </location>
</feature>
<keyword evidence="3" id="KW-1003">Cell membrane</keyword>
<dbReference type="eggNOG" id="COG1136">
    <property type="taxonomic scope" value="Bacteria"/>
</dbReference>
<dbReference type="GO" id="GO:0098796">
    <property type="term" value="C:membrane protein complex"/>
    <property type="evidence" value="ECO:0007669"/>
    <property type="project" value="UniProtKB-ARBA"/>
</dbReference>
<dbReference type="STRING" id="764291.STRUR_0569"/>
<dbReference type="GO" id="GO:0022857">
    <property type="term" value="F:transmembrane transporter activity"/>
    <property type="evidence" value="ECO:0007669"/>
    <property type="project" value="UniProtKB-ARBA"/>
</dbReference>